<dbReference type="Pfam" id="PF01435">
    <property type="entry name" value="Peptidase_M48"/>
    <property type="match status" value="1"/>
</dbReference>
<dbReference type="GO" id="GO:0046872">
    <property type="term" value="F:metal ion binding"/>
    <property type="evidence" value="ECO:0007669"/>
    <property type="project" value="UniProtKB-KW"/>
</dbReference>
<dbReference type="InterPro" id="IPR027057">
    <property type="entry name" value="CAXX_Prtase_1"/>
</dbReference>
<evidence type="ECO:0000256" key="6">
    <source>
        <dbReference type="PIRSR" id="PIRSR627057-1"/>
    </source>
</evidence>
<keyword evidence="4 7" id="KW-0862">Zinc</keyword>
<keyword evidence="1 8" id="KW-0645">Protease</keyword>
<feature type="active site" evidence="6">
    <location>
        <position position="292"/>
    </location>
</feature>
<organism evidence="12">
    <name type="scientific">Moorella thermoacetica Y72</name>
    <dbReference type="NCBI Taxonomy" id="1325331"/>
    <lineage>
        <taxon>Bacteria</taxon>
        <taxon>Bacillati</taxon>
        <taxon>Bacillota</taxon>
        <taxon>Clostridia</taxon>
        <taxon>Neomoorellales</taxon>
        <taxon>Neomoorellaceae</taxon>
        <taxon>Neomoorella</taxon>
    </lineage>
</organism>
<feature type="transmembrane region" description="Helical" evidence="9">
    <location>
        <begin position="306"/>
        <end position="325"/>
    </location>
</feature>
<dbReference type="InterPro" id="IPR001915">
    <property type="entry name" value="Peptidase_M48"/>
</dbReference>
<reference evidence="12" key="1">
    <citation type="journal article" date="2014" name="Gene">
        <title>Genome-guided analysis of transformation efficiency and carbon dioxide assimilation by Moorella thermoacetica Y72.</title>
        <authorList>
            <person name="Tsukahara K."/>
            <person name="Kita A."/>
            <person name="Nakashimada Y."/>
            <person name="Hoshino T."/>
            <person name="Murakami K."/>
        </authorList>
    </citation>
    <scope>NUCLEOTIDE SEQUENCE [LARGE SCALE GENOMIC DNA]</scope>
    <source>
        <strain evidence="12">Y72</strain>
    </source>
</reference>
<gene>
    <name evidence="12" type="ORF">MTY_2345</name>
</gene>
<feature type="transmembrane region" description="Helical" evidence="9">
    <location>
        <begin position="113"/>
        <end position="137"/>
    </location>
</feature>
<evidence type="ECO:0000256" key="1">
    <source>
        <dbReference type="ARBA" id="ARBA00022670"/>
    </source>
</evidence>
<evidence type="ECO:0000256" key="3">
    <source>
        <dbReference type="ARBA" id="ARBA00022801"/>
    </source>
</evidence>
<feature type="active site" description="Proton donor" evidence="6">
    <location>
        <position position="372"/>
    </location>
</feature>
<dbReference type="InterPro" id="IPR032456">
    <property type="entry name" value="Peptidase_M48_N"/>
</dbReference>
<feature type="domain" description="CAAX prenyl protease 1 N-terminal" evidence="11">
    <location>
        <begin position="50"/>
        <end position="218"/>
    </location>
</feature>
<comment type="similarity">
    <text evidence="8">Belongs to the peptidase M48 family.</text>
</comment>
<keyword evidence="3 8" id="KW-0378">Hydrolase</keyword>
<evidence type="ECO:0000259" key="11">
    <source>
        <dbReference type="Pfam" id="PF16491"/>
    </source>
</evidence>
<proteinExistence type="inferred from homology"/>
<evidence type="ECO:0000256" key="8">
    <source>
        <dbReference type="RuleBase" id="RU003983"/>
    </source>
</evidence>
<evidence type="ECO:0000256" key="7">
    <source>
        <dbReference type="PIRSR" id="PIRSR627057-2"/>
    </source>
</evidence>
<feature type="transmembrane region" description="Helical" evidence="9">
    <location>
        <begin position="165"/>
        <end position="183"/>
    </location>
</feature>
<sequence>MIVHKARLCLKTEGEIAMSARAGIIWSTLLIMAAILSLVFIFFTLLPGQIPAAVWQYFTPAEVERARRYQQIMGLVAILAFLAKTAFLVWLVYSTRSGAWSERVLRLTGGRYYPALLVYFCLIWLLLKAIGLPFNFYGSFIVQHQWGLATQSLASWWSDYLKGSLLDLVLSGAGVLLLFWATGRWPRTWWVAAGLFLSAWLFISTFIWPLIIAPIFNRFQPVTAGPIKTMVTRLANRAGLKIDQILIMDASRRTTTANAYFTGLGTTKRIVLYDTLVDNYPSDEVEAVIAHEIAHWQRGHIIRGSLWGILANFFLTGLLYAVLRVTFTYEITRPGPYPPQILIVMLLFLQLVSFLGQPIQNAISRSYETEADRVALELTGNPGAMIRLQVDLARKNLADVAPPAFIEWLTYSHPATLERIRAAEAYPRGQ</sequence>
<dbReference type="Proteomes" id="UP000063718">
    <property type="component" value="Unassembled WGS sequence"/>
</dbReference>
<feature type="transmembrane region" description="Helical" evidence="9">
    <location>
        <begin position="24"/>
        <end position="46"/>
    </location>
</feature>
<feature type="transmembrane region" description="Helical" evidence="9">
    <location>
        <begin position="189"/>
        <end position="211"/>
    </location>
</feature>
<dbReference type="Pfam" id="PF16491">
    <property type="entry name" value="Peptidase_M48_N"/>
    <property type="match status" value="1"/>
</dbReference>
<name>A0A0S6UHR1_NEOTH</name>
<evidence type="ECO:0000256" key="9">
    <source>
        <dbReference type="SAM" id="Phobius"/>
    </source>
</evidence>
<dbReference type="EMBL" id="DF238840">
    <property type="protein sequence ID" value="GAF27004.1"/>
    <property type="molecule type" value="Genomic_DNA"/>
</dbReference>
<dbReference type="AlphaFoldDB" id="A0A0S6UHR1"/>
<evidence type="ECO:0000256" key="5">
    <source>
        <dbReference type="ARBA" id="ARBA00023049"/>
    </source>
</evidence>
<evidence type="ECO:0000313" key="12">
    <source>
        <dbReference type="EMBL" id="GAF27004.1"/>
    </source>
</evidence>
<evidence type="ECO:0000259" key="10">
    <source>
        <dbReference type="Pfam" id="PF01435"/>
    </source>
</evidence>
<dbReference type="Gene3D" id="3.30.2010.10">
    <property type="entry name" value="Metalloproteases ('zincins'), catalytic domain"/>
    <property type="match status" value="1"/>
</dbReference>
<feature type="binding site" evidence="7">
    <location>
        <position position="295"/>
    </location>
    <ligand>
        <name>Zn(2+)</name>
        <dbReference type="ChEBI" id="CHEBI:29105"/>
        <note>catalytic</note>
    </ligand>
</feature>
<feature type="domain" description="Peptidase M48" evidence="10">
    <location>
        <begin position="224"/>
        <end position="425"/>
    </location>
</feature>
<keyword evidence="5 8" id="KW-0482">Metalloprotease</keyword>
<accession>A0A0S6UHR1</accession>
<dbReference type="PANTHER" id="PTHR10120">
    <property type="entry name" value="CAAX PRENYL PROTEASE 1"/>
    <property type="match status" value="1"/>
</dbReference>
<protein>
    <submittedName>
        <fullName evidence="12">Zn-dependent protease with chaperone function</fullName>
    </submittedName>
</protein>
<dbReference type="CDD" id="cd07343">
    <property type="entry name" value="M48A_Zmpste24p_like"/>
    <property type="match status" value="1"/>
</dbReference>
<comment type="cofactor">
    <cofactor evidence="7 8">
        <name>Zn(2+)</name>
        <dbReference type="ChEBI" id="CHEBI:29105"/>
    </cofactor>
    <text evidence="7 8">Binds 1 zinc ion per subunit.</text>
</comment>
<keyword evidence="9" id="KW-0812">Transmembrane</keyword>
<keyword evidence="9" id="KW-0472">Membrane</keyword>
<evidence type="ECO:0000256" key="4">
    <source>
        <dbReference type="ARBA" id="ARBA00022833"/>
    </source>
</evidence>
<feature type="transmembrane region" description="Helical" evidence="9">
    <location>
        <begin position="72"/>
        <end position="93"/>
    </location>
</feature>
<dbReference type="GO" id="GO:0071586">
    <property type="term" value="P:CAAX-box protein processing"/>
    <property type="evidence" value="ECO:0007669"/>
    <property type="project" value="InterPro"/>
</dbReference>
<evidence type="ECO:0000256" key="2">
    <source>
        <dbReference type="ARBA" id="ARBA00022723"/>
    </source>
</evidence>
<feature type="binding site" evidence="7">
    <location>
        <position position="291"/>
    </location>
    <ligand>
        <name>Zn(2+)</name>
        <dbReference type="ChEBI" id="CHEBI:29105"/>
        <note>catalytic</note>
    </ligand>
</feature>
<keyword evidence="2 7" id="KW-0479">Metal-binding</keyword>
<feature type="binding site" evidence="7">
    <location>
        <position position="368"/>
    </location>
    <ligand>
        <name>Zn(2+)</name>
        <dbReference type="ChEBI" id="CHEBI:29105"/>
        <note>catalytic</note>
    </ligand>
</feature>
<dbReference type="GO" id="GO:0004222">
    <property type="term" value="F:metalloendopeptidase activity"/>
    <property type="evidence" value="ECO:0007669"/>
    <property type="project" value="InterPro"/>
</dbReference>
<keyword evidence="9" id="KW-1133">Transmembrane helix</keyword>